<evidence type="ECO:0000256" key="4">
    <source>
        <dbReference type="ARBA" id="ARBA00022679"/>
    </source>
</evidence>
<reference evidence="14" key="1">
    <citation type="journal article" date="2021" name="PeerJ">
        <title>Extensive microbial diversity within the chicken gut microbiome revealed by metagenomics and culture.</title>
        <authorList>
            <person name="Gilroy R."/>
            <person name="Ravi A."/>
            <person name="Getino M."/>
            <person name="Pursley I."/>
            <person name="Horton D.L."/>
            <person name="Alikhan N.F."/>
            <person name="Baker D."/>
            <person name="Gharbi K."/>
            <person name="Hall N."/>
            <person name="Watson M."/>
            <person name="Adriaenssens E.M."/>
            <person name="Foster-Nyarko E."/>
            <person name="Jarju S."/>
            <person name="Secka A."/>
            <person name="Antonio M."/>
            <person name="Oren A."/>
            <person name="Chaudhuri R.R."/>
            <person name="La Ragione R."/>
            <person name="Hildebrand F."/>
            <person name="Pallen M.J."/>
        </authorList>
    </citation>
    <scope>NUCLEOTIDE SEQUENCE</scope>
    <source>
        <strain evidence="14">ChiGjej5B5-7349</strain>
    </source>
</reference>
<evidence type="ECO:0000256" key="3">
    <source>
        <dbReference type="ARBA" id="ARBA00007353"/>
    </source>
</evidence>
<keyword evidence="6" id="KW-0378">Hydrolase</keyword>
<dbReference type="Pfam" id="PF02578">
    <property type="entry name" value="Cu-oxidase_4"/>
    <property type="match status" value="1"/>
</dbReference>
<dbReference type="AlphaFoldDB" id="A0A921MDZ5"/>
<comment type="function">
    <text evidence="2">Purine nucleoside enzyme that catalyzes the phosphorolysis of adenosine and inosine nucleosides, yielding D-ribose 1-phosphate and the respective free bases, adenine and hypoxanthine. Also catalyzes the phosphorolysis of S-methyl-5'-thioadenosine into adenine and S-methyl-5-thio-alpha-D-ribose 1-phosphate. Also has adenosine deaminase activity.</text>
</comment>
<evidence type="ECO:0000256" key="13">
    <source>
        <dbReference type="SAM" id="MobiDB-lite"/>
    </source>
</evidence>
<sequence length="260" mass="26484">MLGHRLDLVGAAGRAHLAFTDRHGGYGTGPYGSFNLALHVGDDPSTVAANRALLVQALGLDRISYVDQVHGTTVHPVTADSDGVSSAGSGDSAPPQADAQVTTLPGVGLAILVADCTPVLLAAPDEGVVAAAHAGRRGMADGVVDATVRAMRERGATRIEAAIGPSIGPRSYEVPQALRDEVAAAHPVTASVTRWGTPALDVAGGVAEQLRAAGVGIAHWSGSCTAESADLFSYRRDGTTGRFAGVVWFTPAETATHPRA</sequence>
<dbReference type="PANTHER" id="PTHR30616:SF2">
    <property type="entry name" value="PURINE NUCLEOSIDE PHOSPHORYLASE LACC1"/>
    <property type="match status" value="1"/>
</dbReference>
<dbReference type="PANTHER" id="PTHR30616">
    <property type="entry name" value="UNCHARACTERIZED PROTEIN YFIH"/>
    <property type="match status" value="1"/>
</dbReference>
<evidence type="ECO:0000256" key="8">
    <source>
        <dbReference type="ARBA" id="ARBA00023008"/>
    </source>
</evidence>
<evidence type="ECO:0000256" key="9">
    <source>
        <dbReference type="ARBA" id="ARBA00047989"/>
    </source>
</evidence>
<evidence type="ECO:0000256" key="5">
    <source>
        <dbReference type="ARBA" id="ARBA00022723"/>
    </source>
</evidence>
<keyword evidence="5" id="KW-0479">Metal-binding</keyword>
<keyword evidence="8" id="KW-0186">Copper</keyword>
<organism evidence="14 15">
    <name type="scientific">Brevibacterium senegalense</name>
    <dbReference type="NCBI Taxonomy" id="1033736"/>
    <lineage>
        <taxon>Bacteria</taxon>
        <taxon>Bacillati</taxon>
        <taxon>Actinomycetota</taxon>
        <taxon>Actinomycetes</taxon>
        <taxon>Micrococcales</taxon>
        <taxon>Brevibacteriaceae</taxon>
        <taxon>Brevibacterium</taxon>
    </lineage>
</organism>
<dbReference type="InterPro" id="IPR011324">
    <property type="entry name" value="Cytotoxic_necrot_fac-like_cat"/>
</dbReference>
<comment type="similarity">
    <text evidence="3 12">Belongs to the purine nucleoside phosphorylase YfiH/LACC1 family.</text>
</comment>
<evidence type="ECO:0000313" key="15">
    <source>
        <dbReference type="Proteomes" id="UP000784435"/>
    </source>
</evidence>
<dbReference type="CDD" id="cd16833">
    <property type="entry name" value="YfiH"/>
    <property type="match status" value="1"/>
</dbReference>
<name>A0A921MDZ5_9MICO</name>
<dbReference type="Gene3D" id="3.60.140.10">
    <property type="entry name" value="CNF1/YfiH-like putative cysteine hydrolases"/>
    <property type="match status" value="1"/>
</dbReference>
<keyword evidence="7" id="KW-0862">Zinc</keyword>
<evidence type="ECO:0000256" key="11">
    <source>
        <dbReference type="ARBA" id="ARBA00049893"/>
    </source>
</evidence>
<comment type="caution">
    <text evidence="14">The sequence shown here is derived from an EMBL/GenBank/DDBJ whole genome shotgun (WGS) entry which is preliminary data.</text>
</comment>
<gene>
    <name evidence="14" type="primary">pgeF</name>
    <name evidence="14" type="ORF">K8V08_04520</name>
</gene>
<evidence type="ECO:0000256" key="7">
    <source>
        <dbReference type="ARBA" id="ARBA00022833"/>
    </source>
</evidence>
<dbReference type="InterPro" id="IPR038371">
    <property type="entry name" value="Cu_polyphenol_OxRdtase_sf"/>
</dbReference>
<evidence type="ECO:0000256" key="10">
    <source>
        <dbReference type="ARBA" id="ARBA00048968"/>
    </source>
</evidence>
<keyword evidence="4" id="KW-0808">Transferase</keyword>
<dbReference type="GO" id="GO:0016787">
    <property type="term" value="F:hydrolase activity"/>
    <property type="evidence" value="ECO:0007669"/>
    <property type="project" value="UniProtKB-KW"/>
</dbReference>
<evidence type="ECO:0000256" key="2">
    <source>
        <dbReference type="ARBA" id="ARBA00003215"/>
    </source>
</evidence>
<comment type="catalytic activity">
    <reaction evidence="1">
        <text>inosine + phosphate = alpha-D-ribose 1-phosphate + hypoxanthine</text>
        <dbReference type="Rhea" id="RHEA:27646"/>
        <dbReference type="ChEBI" id="CHEBI:17368"/>
        <dbReference type="ChEBI" id="CHEBI:17596"/>
        <dbReference type="ChEBI" id="CHEBI:43474"/>
        <dbReference type="ChEBI" id="CHEBI:57720"/>
        <dbReference type="EC" id="2.4.2.1"/>
    </reaction>
    <physiologicalReaction direction="left-to-right" evidence="1">
        <dbReference type="Rhea" id="RHEA:27647"/>
    </physiologicalReaction>
</comment>
<evidence type="ECO:0000313" key="14">
    <source>
        <dbReference type="EMBL" id="HJG79659.1"/>
    </source>
</evidence>
<dbReference type="Proteomes" id="UP000784435">
    <property type="component" value="Unassembled WGS sequence"/>
</dbReference>
<comment type="catalytic activity">
    <reaction evidence="11">
        <text>S-methyl-5'-thioadenosine + phosphate = 5-(methylsulfanyl)-alpha-D-ribose 1-phosphate + adenine</text>
        <dbReference type="Rhea" id="RHEA:11852"/>
        <dbReference type="ChEBI" id="CHEBI:16708"/>
        <dbReference type="ChEBI" id="CHEBI:17509"/>
        <dbReference type="ChEBI" id="CHEBI:43474"/>
        <dbReference type="ChEBI" id="CHEBI:58533"/>
        <dbReference type="EC" id="2.4.2.28"/>
    </reaction>
    <physiologicalReaction direction="left-to-right" evidence="11">
        <dbReference type="Rhea" id="RHEA:11853"/>
    </physiologicalReaction>
</comment>
<dbReference type="InterPro" id="IPR003730">
    <property type="entry name" value="Cu_polyphenol_OxRdtase"/>
</dbReference>
<evidence type="ECO:0000256" key="12">
    <source>
        <dbReference type="RuleBase" id="RU361274"/>
    </source>
</evidence>
<comment type="catalytic activity">
    <reaction evidence="9">
        <text>adenosine + H2O + H(+) = inosine + NH4(+)</text>
        <dbReference type="Rhea" id="RHEA:24408"/>
        <dbReference type="ChEBI" id="CHEBI:15377"/>
        <dbReference type="ChEBI" id="CHEBI:15378"/>
        <dbReference type="ChEBI" id="CHEBI:16335"/>
        <dbReference type="ChEBI" id="CHEBI:17596"/>
        <dbReference type="ChEBI" id="CHEBI:28938"/>
        <dbReference type="EC" id="3.5.4.4"/>
    </reaction>
    <physiologicalReaction direction="left-to-right" evidence="9">
        <dbReference type="Rhea" id="RHEA:24409"/>
    </physiologicalReaction>
</comment>
<dbReference type="GO" id="GO:0017061">
    <property type="term" value="F:S-methyl-5-thioadenosine phosphorylase activity"/>
    <property type="evidence" value="ECO:0007669"/>
    <property type="project" value="UniProtKB-EC"/>
</dbReference>
<reference evidence="14" key="2">
    <citation type="submission" date="2021-09" db="EMBL/GenBank/DDBJ databases">
        <authorList>
            <person name="Gilroy R."/>
        </authorList>
    </citation>
    <scope>NUCLEOTIDE SEQUENCE</scope>
    <source>
        <strain evidence="14">ChiGjej5B5-7349</strain>
    </source>
</reference>
<dbReference type="EMBL" id="DYUK01000092">
    <property type="protein sequence ID" value="HJG79659.1"/>
    <property type="molecule type" value="Genomic_DNA"/>
</dbReference>
<evidence type="ECO:0000256" key="6">
    <source>
        <dbReference type="ARBA" id="ARBA00022801"/>
    </source>
</evidence>
<feature type="compositionally biased region" description="Low complexity" evidence="13">
    <location>
        <begin position="79"/>
        <end position="93"/>
    </location>
</feature>
<protein>
    <recommendedName>
        <fullName evidence="12">Purine nucleoside phosphorylase</fullName>
    </recommendedName>
</protein>
<dbReference type="NCBIfam" id="TIGR00726">
    <property type="entry name" value="peptidoglycan editing factor PgeF"/>
    <property type="match status" value="1"/>
</dbReference>
<proteinExistence type="inferred from homology"/>
<comment type="catalytic activity">
    <reaction evidence="10">
        <text>adenosine + phosphate = alpha-D-ribose 1-phosphate + adenine</text>
        <dbReference type="Rhea" id="RHEA:27642"/>
        <dbReference type="ChEBI" id="CHEBI:16335"/>
        <dbReference type="ChEBI" id="CHEBI:16708"/>
        <dbReference type="ChEBI" id="CHEBI:43474"/>
        <dbReference type="ChEBI" id="CHEBI:57720"/>
        <dbReference type="EC" id="2.4.2.1"/>
    </reaction>
    <physiologicalReaction direction="left-to-right" evidence="10">
        <dbReference type="Rhea" id="RHEA:27643"/>
    </physiologicalReaction>
</comment>
<dbReference type="SUPFAM" id="SSF64438">
    <property type="entry name" value="CNF1/YfiH-like putative cysteine hydrolases"/>
    <property type="match status" value="1"/>
</dbReference>
<accession>A0A921MDZ5</accession>
<feature type="region of interest" description="Disordered" evidence="13">
    <location>
        <begin position="75"/>
        <end position="98"/>
    </location>
</feature>
<evidence type="ECO:0000256" key="1">
    <source>
        <dbReference type="ARBA" id="ARBA00000553"/>
    </source>
</evidence>
<dbReference type="GO" id="GO:0005507">
    <property type="term" value="F:copper ion binding"/>
    <property type="evidence" value="ECO:0007669"/>
    <property type="project" value="TreeGrafter"/>
</dbReference>